<evidence type="ECO:0000313" key="2">
    <source>
        <dbReference type="Proteomes" id="UP000827644"/>
    </source>
</evidence>
<keyword evidence="2" id="KW-1185">Reference proteome</keyword>
<evidence type="ECO:0000313" key="1">
    <source>
        <dbReference type="EMBL" id="UCR74930.1"/>
    </source>
</evidence>
<name>A0AAE8Y1C4_9CAUD</name>
<reference evidence="1 2" key="1">
    <citation type="submission" date="2021-09" db="EMBL/GenBank/DDBJ databases">
        <title>Complete genome sequence of Fifi44.</title>
        <authorList>
            <person name="Kim S.G."/>
            <person name="Park J."/>
            <person name="Roh E."/>
        </authorList>
    </citation>
    <scope>NUCLEOTIDE SEQUENCE [LARGE SCALE GENOMIC DNA]</scope>
</reference>
<dbReference type="EMBL" id="OK073976">
    <property type="protein sequence ID" value="UCR74930.1"/>
    <property type="molecule type" value="Genomic_DNA"/>
</dbReference>
<organism evidence="1 2">
    <name type="scientific">Erwinia phage Fifi44</name>
    <dbReference type="NCBI Taxonomy" id="2876597"/>
    <lineage>
        <taxon>Viruses</taxon>
        <taxon>Duplodnaviria</taxon>
        <taxon>Heunggongvirae</taxon>
        <taxon>Uroviricota</taxon>
        <taxon>Caudoviricetes</taxon>
        <taxon>Chaseviridae</taxon>
        <taxon>Cleopatravirinae</taxon>
        <taxon>Fifivirus</taxon>
        <taxon>Fifivirus fifi44</taxon>
    </lineage>
</organism>
<dbReference type="Proteomes" id="UP000827644">
    <property type="component" value="Segment"/>
</dbReference>
<dbReference type="Pfam" id="PF11863">
    <property type="entry name" value="DUF3383"/>
    <property type="match status" value="1"/>
</dbReference>
<proteinExistence type="predicted"/>
<dbReference type="InterPro" id="IPR021808">
    <property type="entry name" value="DUF3383"/>
</dbReference>
<accession>A0AAE8Y1C4</accession>
<sequence>MSIPISDIINVSIAVAPNAVATDGYGPIVFMTKEFQPVMGENALRIYTSKKALDEDFPSGEIQKAATAWYSQKPTPKTFCVGSISTTSGSPATSGKLVGGGAAVLADLKAITAGGMTLNIDGAPQTISALDLSGAADLAAVATLVEGALTGVAVTQAAGVFTITSITSGIASAVSTPAATPLSTALKLTTATGATSTPGVASTGITNDLAKASQAAAKTKQFFYYVAVDKSLRETQPLLDAAAWCESAGKVFGLASASPKVLTAGDTTNYFFKAKSQNLSRTICVYDASNGGVEYPEISILGRAATVNFNVANSALILAFKQGPSITTANLEPTELAALQSYNGNAFIDVGGNTMFYNGAMADGTWFDTIQGVDWMTQKVQVNVFNLFYQSTTKVPWTETGVAMVNQQITLALELAVTNGLIAPGYDNEGVFYPDGYKVFSTDLALLQSQKGKRIWEGSSFIAIGSGALQGAVISGNFVQ</sequence>
<gene>
    <name evidence="1" type="ORF">Fifi44_00061</name>
</gene>
<protein>
    <submittedName>
        <fullName evidence="1">Tail sheath protein</fullName>
    </submittedName>
</protein>